<proteinExistence type="predicted"/>
<comment type="caution">
    <text evidence="1">The sequence shown here is derived from an EMBL/GenBank/DDBJ whole genome shotgun (WGS) entry which is preliminary data.</text>
</comment>
<keyword evidence="2" id="KW-1185">Reference proteome</keyword>
<dbReference type="Proteomes" id="UP000198506">
    <property type="component" value="Unassembled WGS sequence"/>
</dbReference>
<accession>A0AA94L050</accession>
<dbReference type="AlphaFoldDB" id="A0AA94L050"/>
<reference evidence="1 2" key="1">
    <citation type="submission" date="2016-10" db="EMBL/GenBank/DDBJ databases">
        <authorList>
            <person name="Varghese N."/>
            <person name="Submissions S."/>
        </authorList>
    </citation>
    <scope>NUCLEOTIDE SEQUENCE [LARGE SCALE GENOMIC DNA]</scope>
    <source>
        <strain evidence="1 2">IAM 15147</strain>
    </source>
</reference>
<dbReference type="EMBL" id="FOZN01000003">
    <property type="protein sequence ID" value="SFS15689.1"/>
    <property type="molecule type" value="Genomic_DNA"/>
</dbReference>
<organism evidence="1 2">
    <name type="scientific">Agrococcus baldri</name>
    <dbReference type="NCBI Taxonomy" id="153730"/>
    <lineage>
        <taxon>Bacteria</taxon>
        <taxon>Bacillati</taxon>
        <taxon>Actinomycetota</taxon>
        <taxon>Actinomycetes</taxon>
        <taxon>Micrococcales</taxon>
        <taxon>Microbacteriaceae</taxon>
        <taxon>Agrococcus</taxon>
    </lineage>
</organism>
<gene>
    <name evidence="1" type="ORF">SAMN04487783_2103</name>
</gene>
<evidence type="ECO:0000313" key="1">
    <source>
        <dbReference type="EMBL" id="SFS15689.1"/>
    </source>
</evidence>
<name>A0AA94L050_9MICO</name>
<sequence length="89" mass="10092">MTDWSICRCRREHATSRGFLRCKYPAAKWITGTGDWTLVAWCGPAATFTLWPTYSEASDRDSVLYATGCGTYCRGKHEVIHINRTKETA</sequence>
<protein>
    <submittedName>
        <fullName evidence="1">Uncharacterized protein</fullName>
    </submittedName>
</protein>
<dbReference type="RefSeq" id="WP_143103086.1">
    <property type="nucleotide sequence ID" value="NZ_FOZN01000003.1"/>
</dbReference>
<evidence type="ECO:0000313" key="2">
    <source>
        <dbReference type="Proteomes" id="UP000198506"/>
    </source>
</evidence>